<protein>
    <submittedName>
        <fullName evidence="1">Uncharacterized protein</fullName>
    </submittedName>
</protein>
<dbReference type="EMBL" id="JAJJMB010001820">
    <property type="protein sequence ID" value="KAI3954963.1"/>
    <property type="molecule type" value="Genomic_DNA"/>
</dbReference>
<dbReference type="Proteomes" id="UP001202328">
    <property type="component" value="Unassembled WGS sequence"/>
</dbReference>
<gene>
    <name evidence="1" type="ORF">MKW98_004966</name>
</gene>
<comment type="caution">
    <text evidence="1">The sequence shown here is derived from an EMBL/GenBank/DDBJ whole genome shotgun (WGS) entry which is preliminary data.</text>
</comment>
<accession>A0AAD4TCY6</accession>
<evidence type="ECO:0000313" key="2">
    <source>
        <dbReference type="Proteomes" id="UP001202328"/>
    </source>
</evidence>
<proteinExistence type="predicted"/>
<organism evidence="1 2">
    <name type="scientific">Papaver atlanticum</name>
    <dbReference type="NCBI Taxonomy" id="357466"/>
    <lineage>
        <taxon>Eukaryota</taxon>
        <taxon>Viridiplantae</taxon>
        <taxon>Streptophyta</taxon>
        <taxon>Embryophyta</taxon>
        <taxon>Tracheophyta</taxon>
        <taxon>Spermatophyta</taxon>
        <taxon>Magnoliopsida</taxon>
        <taxon>Ranunculales</taxon>
        <taxon>Papaveraceae</taxon>
        <taxon>Papaveroideae</taxon>
        <taxon>Papaver</taxon>
    </lineage>
</organism>
<keyword evidence="2" id="KW-1185">Reference proteome</keyword>
<name>A0AAD4TCY6_9MAGN</name>
<dbReference type="AlphaFoldDB" id="A0AAD4TCY6"/>
<reference evidence="1" key="1">
    <citation type="submission" date="2022-04" db="EMBL/GenBank/DDBJ databases">
        <title>A functionally conserved STORR gene fusion in Papaver species that diverged 16.8 million years ago.</title>
        <authorList>
            <person name="Catania T."/>
        </authorList>
    </citation>
    <scope>NUCLEOTIDE SEQUENCE</scope>
    <source>
        <strain evidence="1">S-188037</strain>
    </source>
</reference>
<sequence>MRTFKVFGRNKNYIEGSITEQYLLAEALRHCMEYIVNGKEKCYKKGGSISDADDIHEGPYPPSKSEGKKYHIPNLKYEQARRWILRHSEENTEWEKKYDAYVKIFNQRVRGTRKSSKPDDYFTWLTQ</sequence>
<evidence type="ECO:0000313" key="1">
    <source>
        <dbReference type="EMBL" id="KAI3954963.1"/>
    </source>
</evidence>